<dbReference type="InterPro" id="IPR000120">
    <property type="entry name" value="Amidase"/>
</dbReference>
<dbReference type="InterPro" id="IPR036928">
    <property type="entry name" value="AS_sf"/>
</dbReference>
<protein>
    <recommendedName>
        <fullName evidence="3">Amidase domain-containing protein</fullName>
    </recommendedName>
</protein>
<feature type="domain" description="Amidase" evidence="3">
    <location>
        <begin position="130"/>
        <end position="541"/>
    </location>
</feature>
<dbReference type="AlphaFoldDB" id="A0A7M7MY13"/>
<dbReference type="KEGG" id="spu:100892264"/>
<dbReference type="InterPro" id="IPR023631">
    <property type="entry name" value="Amidase_dom"/>
</dbReference>
<dbReference type="InterPro" id="IPR020556">
    <property type="entry name" value="Amidase_CS"/>
</dbReference>
<accession>A0A7M7MY13</accession>
<reference evidence="4" key="2">
    <citation type="submission" date="2021-01" db="UniProtKB">
        <authorList>
            <consortium name="EnsemblMetazoa"/>
        </authorList>
    </citation>
    <scope>IDENTIFICATION</scope>
</reference>
<feature type="region of interest" description="Disordered" evidence="2">
    <location>
        <begin position="1"/>
        <end position="52"/>
    </location>
</feature>
<proteinExistence type="inferred from homology"/>
<sequence length="562" mass="61666">MSRKQVPTSYPVEEGQGEEERQETKRRVIQNGERIHEHPVRNKAPYSSPAVHMPSINQLGEIARHCNMDLSSDELKAYRTQMKRTIHTLNEASRLPEPTLPVKYPRIPGHKPDSQENPYNAWTHVCEIRGAKRGKLLGKRIAVKDNIAVAGVPLMNGCHALEGYVPDFDATVVTRILDQGGTIIGKTRCEDLCYSGSSFTGAGGPVLNPHDTTRSSGGSSSGSAAAIAAGDVDMALGTDQGGSIRLPAAWCGVYGMKPTYGLVPYTGAMSLEPTVDHIGPLGRTVDDCALLLEVIAGYDNGLDHRQHPNIRVPQYTKEIQDCRIEEERIGILIEGFTTECGDSMVKSLVYDTIIQLRHHGAQVEDVSVPMHKLGYMAYACFAAEGINAAMLQNGGGGYGHQGYYPSSMISQVGKAFKSRPNDASHRTKLTRLLGEYLKKNYQGRFYAKGRNLVLALRHAYDRALQEVDILAMPTVSYTASKLPTQDCSIEDHFKMSSACSINTKPFNTTGHPAINIPVGKINGLPVGLTLVSRHFDEVRLLRVAKYIEQRCSKNKNRVTARL</sequence>
<dbReference type="PROSITE" id="PS00571">
    <property type="entry name" value="AMIDASES"/>
    <property type="match status" value="1"/>
</dbReference>
<dbReference type="InParanoid" id="A0A7M7MY13"/>
<dbReference type="SUPFAM" id="SSF75304">
    <property type="entry name" value="Amidase signature (AS) enzymes"/>
    <property type="match status" value="1"/>
</dbReference>
<dbReference type="OrthoDB" id="421993at2759"/>
<dbReference type="OMA" id="RINATIW"/>
<comment type="similarity">
    <text evidence="1">Belongs to the amidase family.</text>
</comment>
<dbReference type="Proteomes" id="UP000007110">
    <property type="component" value="Unassembled WGS sequence"/>
</dbReference>
<evidence type="ECO:0000256" key="1">
    <source>
        <dbReference type="ARBA" id="ARBA00009199"/>
    </source>
</evidence>
<dbReference type="Pfam" id="PF01425">
    <property type="entry name" value="Amidase"/>
    <property type="match status" value="1"/>
</dbReference>
<evidence type="ECO:0000313" key="5">
    <source>
        <dbReference type="Proteomes" id="UP000007110"/>
    </source>
</evidence>
<name>A0A7M7MY13_STRPU</name>
<dbReference type="PANTHER" id="PTHR11895:SF170">
    <property type="entry name" value="AMIDASE"/>
    <property type="match status" value="1"/>
</dbReference>
<dbReference type="Gene3D" id="3.90.1300.10">
    <property type="entry name" value="Amidase signature (AS) domain"/>
    <property type="match status" value="1"/>
</dbReference>
<reference evidence="5" key="1">
    <citation type="submission" date="2015-02" db="EMBL/GenBank/DDBJ databases">
        <title>Genome sequencing for Strongylocentrotus purpuratus.</title>
        <authorList>
            <person name="Murali S."/>
            <person name="Liu Y."/>
            <person name="Vee V."/>
            <person name="English A."/>
            <person name="Wang M."/>
            <person name="Skinner E."/>
            <person name="Han Y."/>
            <person name="Muzny D.M."/>
            <person name="Worley K.C."/>
            <person name="Gibbs R.A."/>
        </authorList>
    </citation>
    <scope>NUCLEOTIDE SEQUENCE</scope>
</reference>
<dbReference type="GO" id="GO:0003824">
    <property type="term" value="F:catalytic activity"/>
    <property type="evidence" value="ECO:0007669"/>
    <property type="project" value="InterPro"/>
</dbReference>
<dbReference type="GeneID" id="100892264"/>
<dbReference type="NCBIfam" id="NF005565">
    <property type="entry name" value="PRK07235.1"/>
    <property type="match status" value="1"/>
</dbReference>
<keyword evidence="5" id="KW-1185">Reference proteome</keyword>
<evidence type="ECO:0000256" key="2">
    <source>
        <dbReference type="SAM" id="MobiDB-lite"/>
    </source>
</evidence>
<evidence type="ECO:0000259" key="3">
    <source>
        <dbReference type="Pfam" id="PF01425"/>
    </source>
</evidence>
<evidence type="ECO:0000313" key="4">
    <source>
        <dbReference type="EnsemblMetazoa" id="XP_030828239"/>
    </source>
</evidence>
<organism evidence="4 5">
    <name type="scientific">Strongylocentrotus purpuratus</name>
    <name type="common">Purple sea urchin</name>
    <dbReference type="NCBI Taxonomy" id="7668"/>
    <lineage>
        <taxon>Eukaryota</taxon>
        <taxon>Metazoa</taxon>
        <taxon>Echinodermata</taxon>
        <taxon>Eleutherozoa</taxon>
        <taxon>Echinozoa</taxon>
        <taxon>Echinoidea</taxon>
        <taxon>Euechinoidea</taxon>
        <taxon>Echinacea</taxon>
        <taxon>Camarodonta</taxon>
        <taxon>Echinidea</taxon>
        <taxon>Strongylocentrotidae</taxon>
        <taxon>Strongylocentrotus</taxon>
    </lineage>
</organism>
<dbReference type="RefSeq" id="XP_030828239.1">
    <property type="nucleotide sequence ID" value="XM_030972379.1"/>
</dbReference>
<dbReference type="PANTHER" id="PTHR11895">
    <property type="entry name" value="TRANSAMIDASE"/>
    <property type="match status" value="1"/>
</dbReference>
<dbReference type="EnsemblMetazoa" id="XM_030972379">
    <property type="protein sequence ID" value="XP_030828239"/>
    <property type="gene ID" value="LOC100892264"/>
</dbReference>